<sequence>MVKLSELQVKEIIIIDDGTRLGHFTDLEIDTRNGKITALIVPVKEKQSGFFGKTDEMIIHWSQIETIGSDVILVKNVESPKLYPDQHFVEKR</sequence>
<dbReference type="PANTHER" id="PTHR40061:SF1">
    <property type="entry name" value="SPORULATION PROTEIN YLMC-RELATED"/>
    <property type="match status" value="1"/>
</dbReference>
<dbReference type="InterPro" id="IPR011033">
    <property type="entry name" value="PRC_barrel-like_sf"/>
</dbReference>
<dbReference type="AlphaFoldDB" id="A0A9W5X5N5"/>
<dbReference type="SUPFAM" id="SSF50346">
    <property type="entry name" value="PRC-barrel domain"/>
    <property type="match status" value="1"/>
</dbReference>
<reference evidence="2" key="2">
    <citation type="submission" date="2020-09" db="EMBL/GenBank/DDBJ databases">
        <authorList>
            <person name="Sun Q."/>
            <person name="Zhou Y."/>
        </authorList>
    </citation>
    <scope>NUCLEOTIDE SEQUENCE</scope>
    <source>
        <strain evidence="2">CGMCC 1.15454</strain>
    </source>
</reference>
<dbReference type="Pfam" id="PF05239">
    <property type="entry name" value="PRC"/>
    <property type="match status" value="1"/>
</dbReference>
<evidence type="ECO:0000259" key="1">
    <source>
        <dbReference type="Pfam" id="PF05239"/>
    </source>
</evidence>
<dbReference type="EMBL" id="BMJD01000017">
    <property type="protein sequence ID" value="GGB45234.1"/>
    <property type="molecule type" value="Genomic_DNA"/>
</dbReference>
<keyword evidence="3" id="KW-1185">Reference proteome</keyword>
<evidence type="ECO:0000313" key="2">
    <source>
        <dbReference type="EMBL" id="GGB45234.1"/>
    </source>
</evidence>
<feature type="domain" description="PRC-barrel" evidence="1">
    <location>
        <begin position="2"/>
        <end position="78"/>
    </location>
</feature>
<name>A0A9W5X5N5_9BACI</name>
<proteinExistence type="predicted"/>
<gene>
    <name evidence="2" type="ORF">GCM10011409_23530</name>
</gene>
<reference evidence="2" key="1">
    <citation type="journal article" date="2014" name="Int. J. Syst. Evol. Microbiol.">
        <title>Complete genome sequence of Corynebacterium casei LMG S-19264T (=DSM 44701T), isolated from a smear-ripened cheese.</title>
        <authorList>
            <consortium name="US DOE Joint Genome Institute (JGI-PGF)"/>
            <person name="Walter F."/>
            <person name="Albersmeier A."/>
            <person name="Kalinowski J."/>
            <person name="Ruckert C."/>
        </authorList>
    </citation>
    <scope>NUCLEOTIDE SEQUENCE</scope>
    <source>
        <strain evidence="2">CGMCC 1.15454</strain>
    </source>
</reference>
<dbReference type="RefSeq" id="WP_088050094.1">
    <property type="nucleotide sequence ID" value="NZ_BMJD01000017.1"/>
</dbReference>
<evidence type="ECO:0000313" key="3">
    <source>
        <dbReference type="Proteomes" id="UP000621492"/>
    </source>
</evidence>
<dbReference type="Proteomes" id="UP000621492">
    <property type="component" value="Unassembled WGS sequence"/>
</dbReference>
<organism evidence="2 3">
    <name type="scientific">Lentibacillus populi</name>
    <dbReference type="NCBI Taxonomy" id="1827502"/>
    <lineage>
        <taxon>Bacteria</taxon>
        <taxon>Bacillati</taxon>
        <taxon>Bacillota</taxon>
        <taxon>Bacilli</taxon>
        <taxon>Bacillales</taxon>
        <taxon>Bacillaceae</taxon>
        <taxon>Lentibacillus</taxon>
    </lineage>
</organism>
<dbReference type="InterPro" id="IPR014238">
    <property type="entry name" value="Spore_YlmC/YmxH"/>
</dbReference>
<dbReference type="Gene3D" id="2.30.30.240">
    <property type="entry name" value="PRC-barrel domain"/>
    <property type="match status" value="1"/>
</dbReference>
<protein>
    <recommendedName>
        <fullName evidence="1">PRC-barrel domain-containing protein</fullName>
    </recommendedName>
</protein>
<accession>A0A9W5X5N5</accession>
<dbReference type="NCBIfam" id="TIGR02888">
    <property type="entry name" value="spore_YlmC_YmxH"/>
    <property type="match status" value="1"/>
</dbReference>
<dbReference type="InterPro" id="IPR027275">
    <property type="entry name" value="PRC-brl_dom"/>
</dbReference>
<comment type="caution">
    <text evidence="2">The sequence shown here is derived from an EMBL/GenBank/DDBJ whole genome shotgun (WGS) entry which is preliminary data.</text>
</comment>
<dbReference type="PANTHER" id="PTHR40061">
    <property type="entry name" value="SPORULATION PROTEIN YLMC-RELATED"/>
    <property type="match status" value="1"/>
</dbReference>